<evidence type="ECO:0000259" key="5">
    <source>
        <dbReference type="Pfam" id="PF01462"/>
    </source>
</evidence>
<dbReference type="SMART" id="SM00369">
    <property type="entry name" value="LRR_TYP"/>
    <property type="match status" value="3"/>
</dbReference>
<sequence>QTLSGWNKLLSDKFSALVDPRLLLSKLTAKEKSLDSVPHGCTCKWNTKVTCRSLNLTEIPKHISRETTSLYLAVNEIEHINHERLAMFDRLRVLSLQDNRLSNLTYNAFTSLDGLRKLYLGNNRINTIHIAAFRDLENLEWISLAGNPLETLSVDIFTDVIELINLDLTGIEIANIDERMFRHLHKLHHIFVKYQAYCCHVPHFYYCHVDGEDTPLNKEQVNTLCSNANDY</sequence>
<evidence type="ECO:0000313" key="7">
    <source>
        <dbReference type="RefSeq" id="XP_006823143.1"/>
    </source>
</evidence>
<dbReference type="Pfam" id="PF13855">
    <property type="entry name" value="LRR_8"/>
    <property type="match status" value="1"/>
</dbReference>
<protein>
    <submittedName>
        <fullName evidence="7">Relaxin receptor 1-like</fullName>
    </submittedName>
</protein>
<evidence type="ECO:0000313" key="6">
    <source>
        <dbReference type="Proteomes" id="UP000694865"/>
    </source>
</evidence>
<proteinExistence type="predicted"/>
<dbReference type="SUPFAM" id="SSF52058">
    <property type="entry name" value="L domain-like"/>
    <property type="match status" value="1"/>
</dbReference>
<evidence type="ECO:0000256" key="3">
    <source>
        <dbReference type="ARBA" id="ARBA00022737"/>
    </source>
</evidence>
<keyword evidence="6" id="KW-1185">Reference proteome</keyword>
<dbReference type="PANTHER" id="PTHR45842:SF12">
    <property type="entry name" value="KEKKON 5, ISOFORM A"/>
    <property type="match status" value="1"/>
</dbReference>
<feature type="domain" description="LRRNT" evidence="5">
    <location>
        <begin position="38"/>
        <end position="63"/>
    </location>
</feature>
<keyword evidence="2" id="KW-0732">Signal</keyword>
<reference evidence="7" key="1">
    <citation type="submission" date="2025-08" db="UniProtKB">
        <authorList>
            <consortium name="RefSeq"/>
        </authorList>
    </citation>
    <scope>IDENTIFICATION</scope>
    <source>
        <tissue evidence="7">Testes</tissue>
    </source>
</reference>
<dbReference type="InterPro" id="IPR003591">
    <property type="entry name" value="Leu-rich_rpt_typical-subtyp"/>
</dbReference>
<dbReference type="InterPro" id="IPR000372">
    <property type="entry name" value="LRRNT"/>
</dbReference>
<name>A0ABM0MT02_SACKO</name>
<dbReference type="Gene3D" id="3.80.10.10">
    <property type="entry name" value="Ribonuclease Inhibitor"/>
    <property type="match status" value="1"/>
</dbReference>
<keyword evidence="4" id="KW-0325">Glycoprotein</keyword>
<evidence type="ECO:0000256" key="2">
    <source>
        <dbReference type="ARBA" id="ARBA00022729"/>
    </source>
</evidence>
<evidence type="ECO:0000256" key="1">
    <source>
        <dbReference type="ARBA" id="ARBA00022614"/>
    </source>
</evidence>
<dbReference type="InterPro" id="IPR050467">
    <property type="entry name" value="LRFN"/>
</dbReference>
<dbReference type="InterPro" id="IPR032675">
    <property type="entry name" value="LRR_dom_sf"/>
</dbReference>
<keyword evidence="3" id="KW-0677">Repeat</keyword>
<keyword evidence="1" id="KW-0433">Leucine-rich repeat</keyword>
<dbReference type="GeneID" id="102808656"/>
<evidence type="ECO:0000256" key="4">
    <source>
        <dbReference type="ARBA" id="ARBA00023180"/>
    </source>
</evidence>
<dbReference type="PANTHER" id="PTHR45842">
    <property type="entry name" value="SYNAPTIC ADHESION-LIKE MOLECULE SALM"/>
    <property type="match status" value="1"/>
</dbReference>
<dbReference type="Proteomes" id="UP000694865">
    <property type="component" value="Unplaced"/>
</dbReference>
<gene>
    <name evidence="7" type="primary">LOC102808656</name>
</gene>
<dbReference type="Pfam" id="PF01462">
    <property type="entry name" value="LRRNT"/>
    <property type="match status" value="1"/>
</dbReference>
<dbReference type="InterPro" id="IPR001611">
    <property type="entry name" value="Leu-rich_rpt"/>
</dbReference>
<dbReference type="RefSeq" id="XP_006823143.1">
    <property type="nucleotide sequence ID" value="XM_006823080.1"/>
</dbReference>
<feature type="non-terminal residue" evidence="7">
    <location>
        <position position="1"/>
    </location>
</feature>
<organism evidence="6 7">
    <name type="scientific">Saccoglossus kowalevskii</name>
    <name type="common">Acorn worm</name>
    <dbReference type="NCBI Taxonomy" id="10224"/>
    <lineage>
        <taxon>Eukaryota</taxon>
        <taxon>Metazoa</taxon>
        <taxon>Hemichordata</taxon>
        <taxon>Enteropneusta</taxon>
        <taxon>Harrimaniidae</taxon>
        <taxon>Saccoglossus</taxon>
    </lineage>
</organism>
<accession>A0ABM0MT02</accession>